<name>A0ABQ7EKK1_BRACR</name>
<evidence type="ECO:0000313" key="2">
    <source>
        <dbReference type="Proteomes" id="UP000266723"/>
    </source>
</evidence>
<dbReference type="EMBL" id="QGKV02000299">
    <property type="protein sequence ID" value="KAF3597230.1"/>
    <property type="molecule type" value="Genomic_DNA"/>
</dbReference>
<sequence length="114" mass="12635">MSCENLLCNRKSSISSCSISGDSRNRAVIAIATSLETGLFEIIFDIANIMGWSGAVSMADAPTDQQQRLVWLKWDKTIAVVAFDSDKARGRDINRHGDSHCAKIFDYVKLETNH</sequence>
<accession>A0ABQ7EKK1</accession>
<protein>
    <submittedName>
        <fullName evidence="1">Uncharacterized protein</fullName>
    </submittedName>
</protein>
<keyword evidence="2" id="KW-1185">Reference proteome</keyword>
<reference evidence="1 2" key="1">
    <citation type="journal article" date="2020" name="BMC Genomics">
        <title>Intraspecific diversification of the crop wild relative Brassica cretica Lam. using demographic model selection.</title>
        <authorList>
            <person name="Kioukis A."/>
            <person name="Michalopoulou V.A."/>
            <person name="Briers L."/>
            <person name="Pirintsos S."/>
            <person name="Studholme D.J."/>
            <person name="Pavlidis P."/>
            <person name="Sarris P.F."/>
        </authorList>
    </citation>
    <scope>NUCLEOTIDE SEQUENCE [LARGE SCALE GENOMIC DNA]</scope>
    <source>
        <strain evidence="2">cv. PFS-1207/04</strain>
    </source>
</reference>
<proteinExistence type="predicted"/>
<comment type="caution">
    <text evidence="1">The sequence shown here is derived from an EMBL/GenBank/DDBJ whole genome shotgun (WGS) entry which is preliminary data.</text>
</comment>
<gene>
    <name evidence="1" type="ORF">DY000_02025589</name>
</gene>
<organism evidence="1 2">
    <name type="scientific">Brassica cretica</name>
    <name type="common">Mustard</name>
    <dbReference type="NCBI Taxonomy" id="69181"/>
    <lineage>
        <taxon>Eukaryota</taxon>
        <taxon>Viridiplantae</taxon>
        <taxon>Streptophyta</taxon>
        <taxon>Embryophyta</taxon>
        <taxon>Tracheophyta</taxon>
        <taxon>Spermatophyta</taxon>
        <taxon>Magnoliopsida</taxon>
        <taxon>eudicotyledons</taxon>
        <taxon>Gunneridae</taxon>
        <taxon>Pentapetalae</taxon>
        <taxon>rosids</taxon>
        <taxon>malvids</taxon>
        <taxon>Brassicales</taxon>
        <taxon>Brassicaceae</taxon>
        <taxon>Brassiceae</taxon>
        <taxon>Brassica</taxon>
    </lineage>
</organism>
<evidence type="ECO:0000313" key="1">
    <source>
        <dbReference type="EMBL" id="KAF3597230.1"/>
    </source>
</evidence>
<dbReference type="Proteomes" id="UP000266723">
    <property type="component" value="Unassembled WGS sequence"/>
</dbReference>